<dbReference type="EMBL" id="CP041372">
    <property type="protein sequence ID" value="QKS71567.1"/>
    <property type="molecule type" value="Genomic_DNA"/>
</dbReference>
<dbReference type="PIRSF" id="PIRSF021332">
    <property type="entry name" value="DUF1054"/>
    <property type="match status" value="1"/>
</dbReference>
<dbReference type="RefSeq" id="WP_176009602.1">
    <property type="nucleotide sequence ID" value="NZ_CP041372.2"/>
</dbReference>
<evidence type="ECO:0000313" key="2">
    <source>
        <dbReference type="EMBL" id="QKS71567.1"/>
    </source>
</evidence>
<dbReference type="InterPro" id="IPR053707">
    <property type="entry name" value="UPF0637_domain_sf"/>
</dbReference>
<gene>
    <name evidence="2" type="ORF">FLK61_33295</name>
</gene>
<reference evidence="3" key="1">
    <citation type="submission" date="2019-07" db="EMBL/GenBank/DDBJ databases">
        <title>Bacillus alkalisoli sp. nov. isolated from saline soil.</title>
        <authorList>
            <person name="Sun J.-Q."/>
            <person name="Xu L."/>
        </authorList>
    </citation>
    <scope>NUCLEOTIDE SEQUENCE [LARGE SCALE GENOMIC DNA]</scope>
    <source>
        <strain evidence="3">M4U3P1</strain>
    </source>
</reference>
<proteinExistence type="inferred from homology"/>
<dbReference type="AlphaFoldDB" id="A0A859FEQ7"/>
<organism evidence="2 3">
    <name type="scientific">Paenalkalicoccus suaedae</name>
    <dbReference type="NCBI Taxonomy" id="2592382"/>
    <lineage>
        <taxon>Bacteria</taxon>
        <taxon>Bacillati</taxon>
        <taxon>Bacillota</taxon>
        <taxon>Bacilli</taxon>
        <taxon>Bacillales</taxon>
        <taxon>Bacillaceae</taxon>
        <taxon>Paenalkalicoccus</taxon>
    </lineage>
</organism>
<name>A0A859FEQ7_9BACI</name>
<accession>A0A859FEQ7</accession>
<dbReference type="InterPro" id="IPR009403">
    <property type="entry name" value="UPF0637"/>
</dbReference>
<dbReference type="SUPFAM" id="SSF142913">
    <property type="entry name" value="YktB/PF0168-like"/>
    <property type="match status" value="1"/>
</dbReference>
<sequence>MTFTGFTQKDFDVFSVEGLDERMEALKEEVRPKLEGLGEHFKGFLTEATGQDMYYHVAKHARRKVNPPNDTWVAFCNNNRGYKKLPHFQIGLFGSHVFVWFAVIYESPVKGELGQAFLRDQEEIAKQIPTSFVWSEDHMKPTVMPHSSMEQEDLERLFTRLSTIKKAEMLCGMTFDYNDPILKDGNAFISKVEDVFSTLMPMYKSSMALYEQTV</sequence>
<dbReference type="KEGG" id="psua:FLK61_33295"/>
<protein>
    <recommendedName>
        <fullName evidence="1">UPF0637 protein FLK61_33295</fullName>
    </recommendedName>
</protein>
<dbReference type="Pfam" id="PF06335">
    <property type="entry name" value="DUF1054"/>
    <property type="match status" value="1"/>
</dbReference>
<dbReference type="Proteomes" id="UP000318138">
    <property type="component" value="Chromosome"/>
</dbReference>
<evidence type="ECO:0000313" key="3">
    <source>
        <dbReference type="Proteomes" id="UP000318138"/>
    </source>
</evidence>
<dbReference type="HAMAP" id="MF_01851">
    <property type="entry name" value="UPF0637"/>
    <property type="match status" value="1"/>
</dbReference>
<dbReference type="Gene3D" id="3.30.930.20">
    <property type="entry name" value="Protein of unknown function DUF1054"/>
    <property type="match status" value="1"/>
</dbReference>
<keyword evidence="3" id="KW-1185">Reference proteome</keyword>
<evidence type="ECO:0000256" key="1">
    <source>
        <dbReference type="HAMAP-Rule" id="MF_01851"/>
    </source>
</evidence>
<comment type="similarity">
    <text evidence="1">Belongs to the UPF0637 family.</text>
</comment>